<dbReference type="FunFam" id="1.10.630.10:FF:000024">
    <property type="entry name" value="Allene oxide synthase, chloroplastic"/>
    <property type="match status" value="1"/>
</dbReference>
<dbReference type="PANTHER" id="PTHR24286">
    <property type="entry name" value="CYTOCHROME P450 26"/>
    <property type="match status" value="1"/>
</dbReference>
<evidence type="ECO:0000256" key="8">
    <source>
        <dbReference type="ARBA" id="ARBA00023098"/>
    </source>
</evidence>
<dbReference type="Pfam" id="PF00067">
    <property type="entry name" value="p450"/>
    <property type="match status" value="1"/>
</dbReference>
<dbReference type="InterPro" id="IPR001128">
    <property type="entry name" value="Cyt_P450"/>
</dbReference>
<evidence type="ECO:0000256" key="2">
    <source>
        <dbReference type="ARBA" id="ARBA00022516"/>
    </source>
</evidence>
<reference evidence="12 13" key="1">
    <citation type="submission" date="2020-08" db="EMBL/GenBank/DDBJ databases">
        <title>Plant Genome Project.</title>
        <authorList>
            <person name="Zhang R.-G."/>
        </authorList>
    </citation>
    <scope>NUCLEOTIDE SEQUENCE [LARGE SCALE GENOMIC DNA]</scope>
    <source>
        <strain evidence="12">WSP0</strain>
        <tissue evidence="12">Leaf</tissue>
    </source>
</reference>
<keyword evidence="13" id="KW-1185">Reference proteome</keyword>
<keyword evidence="4 11" id="KW-0479">Metal-binding</keyword>
<gene>
    <name evidence="12" type="ORF">RHGRI_016150</name>
</gene>
<keyword evidence="3 11" id="KW-0349">Heme</keyword>
<evidence type="ECO:0000256" key="3">
    <source>
        <dbReference type="ARBA" id="ARBA00022617"/>
    </source>
</evidence>
<sequence>MALADLNTSASLFSCAGHILPRTPPVRGTTAALPAGLWRADYPRDDSRGPFLSSRVYSATWGPSCVTSTHLMPRGTKSLCGQLLATCQSHDLFTRHHVSGRVLWKKMASTSLGFPSLRLQFPSQSSPNLPSRHPTHRLIIRASVSSEKPSPLPPKAEKPTSLPIRKIPGNYGLPLIGPLRDRLDYFYNQGRDDYFKSRIQKYQSTVFRVNMPPGPFISANPNVVVLLDGKSFPVLFDVTKVEKKDLFTGTYMPSVDLTGGHRVLSYLDPSEPSHGKLKRLMFFLLKSSRDRVIPEFHDAYTALFETLESDMAQKGKSSFGDANDQAAFNFLAGSLYGTNPVNTQLKTDGPKLVTKWVLFQLGPLLTLGLPKLIEELTVHSFRLPPFLVKNDYKRLYDFFYNASTPILDEAERIGVSREEACHNLLFATCFNSFGGMKFFFPNMMKWIGRAGVKLHTELAQEIRSVVRSNGGEVTMGAMEKMELMKSVVYESLRIEPPVPLQFGRAKRDMVIESHDAAFEVREGEMLFGFQPFATKDPKIFERSEEFVPGRFVGEEGEGLLRHVLWSNGPETESPTEGNKQCAGKDFVVLVSRLLVVEFFLRYDSFEIEVGKSPLGAKVTVTSNGGAGEVITCTGSVAACSSTDLFSTATEVQEHRMITRGECFGGGGGGPKLENSIKGNAMVHGILFEFKAGDVKFTDFFWLFLAEKMSYSLADFVCVGIGKIKSGSFFDNDNIRMGKRLVRRWCRAEMEKMARQ</sequence>
<evidence type="ECO:0000256" key="5">
    <source>
        <dbReference type="ARBA" id="ARBA00022767"/>
    </source>
</evidence>
<dbReference type="AlphaFoldDB" id="A0AAV6JPY5"/>
<comment type="similarity">
    <text evidence="1">Belongs to the cytochrome P450 family.</text>
</comment>
<dbReference type="GO" id="GO:0004497">
    <property type="term" value="F:monooxygenase activity"/>
    <property type="evidence" value="ECO:0007669"/>
    <property type="project" value="InterPro"/>
</dbReference>
<evidence type="ECO:0000256" key="11">
    <source>
        <dbReference type="PIRSR" id="PIRSR602403-1"/>
    </source>
</evidence>
<dbReference type="InterPro" id="IPR002403">
    <property type="entry name" value="Cyt_P450_E_grp-IV"/>
</dbReference>
<keyword evidence="7 11" id="KW-0408">Iron</keyword>
<protein>
    <recommendedName>
        <fullName evidence="14">Allene oxide synthase</fullName>
    </recommendedName>
</protein>
<keyword evidence="2" id="KW-0444">Lipid biosynthesis</keyword>
<evidence type="ECO:0000256" key="10">
    <source>
        <dbReference type="ARBA" id="ARBA00023239"/>
    </source>
</evidence>
<dbReference type="PRINTS" id="PR00465">
    <property type="entry name" value="EP450IV"/>
</dbReference>
<comment type="cofactor">
    <cofactor evidence="11">
        <name>heme</name>
        <dbReference type="ChEBI" id="CHEBI:30413"/>
    </cofactor>
</comment>
<dbReference type="SUPFAM" id="SSF48264">
    <property type="entry name" value="Cytochrome P450"/>
    <property type="match status" value="1"/>
</dbReference>
<feature type="binding site" description="axial binding residue" evidence="11">
    <location>
        <position position="581"/>
    </location>
    <ligand>
        <name>heme</name>
        <dbReference type="ChEBI" id="CHEBI:30413"/>
    </ligand>
    <ligandPart>
        <name>Fe</name>
        <dbReference type="ChEBI" id="CHEBI:18248"/>
    </ligandPart>
</feature>
<comment type="caution">
    <text evidence="12">The sequence shown here is derived from an EMBL/GenBank/DDBJ whole genome shotgun (WGS) entry which is preliminary data.</text>
</comment>
<dbReference type="PANTHER" id="PTHR24286:SF255">
    <property type="entry name" value="ALLENE OXIDE SYNTHASE, CHLOROPLASTIC"/>
    <property type="match status" value="1"/>
</dbReference>
<dbReference type="InterPro" id="IPR036396">
    <property type="entry name" value="Cyt_P450_sf"/>
</dbReference>
<dbReference type="CDD" id="cd11071">
    <property type="entry name" value="CYP74"/>
    <property type="match status" value="1"/>
</dbReference>
<name>A0AAV6JPY5_9ERIC</name>
<dbReference type="GO" id="GO:0016705">
    <property type="term" value="F:oxidoreductase activity, acting on paired donors, with incorporation or reduction of molecular oxygen"/>
    <property type="evidence" value="ECO:0007669"/>
    <property type="project" value="InterPro"/>
</dbReference>
<dbReference type="GO" id="GO:0016829">
    <property type="term" value="F:lyase activity"/>
    <property type="evidence" value="ECO:0007669"/>
    <property type="project" value="UniProtKB-KW"/>
</dbReference>
<keyword evidence="5" id="KW-0925">Oxylipin biosynthesis</keyword>
<keyword evidence="10" id="KW-0456">Lyase</keyword>
<evidence type="ECO:0008006" key="14">
    <source>
        <dbReference type="Google" id="ProtNLM"/>
    </source>
</evidence>
<dbReference type="GO" id="GO:0020037">
    <property type="term" value="F:heme binding"/>
    <property type="evidence" value="ECO:0007669"/>
    <property type="project" value="InterPro"/>
</dbReference>
<keyword evidence="9" id="KW-0275">Fatty acid biosynthesis</keyword>
<dbReference type="Proteomes" id="UP000823749">
    <property type="component" value="Chromosome 6"/>
</dbReference>
<keyword evidence="8" id="KW-0443">Lipid metabolism</keyword>
<evidence type="ECO:0000256" key="6">
    <source>
        <dbReference type="ARBA" id="ARBA00022832"/>
    </source>
</evidence>
<evidence type="ECO:0000256" key="1">
    <source>
        <dbReference type="ARBA" id="ARBA00010617"/>
    </source>
</evidence>
<evidence type="ECO:0000313" key="12">
    <source>
        <dbReference type="EMBL" id="KAG5543321.1"/>
    </source>
</evidence>
<evidence type="ECO:0000256" key="4">
    <source>
        <dbReference type="ARBA" id="ARBA00022723"/>
    </source>
</evidence>
<evidence type="ECO:0000256" key="7">
    <source>
        <dbReference type="ARBA" id="ARBA00023004"/>
    </source>
</evidence>
<dbReference type="GO" id="GO:0009695">
    <property type="term" value="P:jasmonic acid biosynthetic process"/>
    <property type="evidence" value="ECO:0007669"/>
    <property type="project" value="TreeGrafter"/>
</dbReference>
<dbReference type="GO" id="GO:0005506">
    <property type="term" value="F:iron ion binding"/>
    <property type="evidence" value="ECO:0007669"/>
    <property type="project" value="InterPro"/>
</dbReference>
<dbReference type="GO" id="GO:0016125">
    <property type="term" value="P:sterol metabolic process"/>
    <property type="evidence" value="ECO:0007669"/>
    <property type="project" value="TreeGrafter"/>
</dbReference>
<dbReference type="GO" id="GO:0009535">
    <property type="term" value="C:chloroplast thylakoid membrane"/>
    <property type="evidence" value="ECO:0007669"/>
    <property type="project" value="TreeGrafter"/>
</dbReference>
<evidence type="ECO:0000256" key="9">
    <source>
        <dbReference type="ARBA" id="ARBA00023160"/>
    </source>
</evidence>
<dbReference type="EMBL" id="JACTNZ010000006">
    <property type="protein sequence ID" value="KAG5543321.1"/>
    <property type="molecule type" value="Genomic_DNA"/>
</dbReference>
<accession>A0AAV6JPY5</accession>
<evidence type="ECO:0000313" key="13">
    <source>
        <dbReference type="Proteomes" id="UP000823749"/>
    </source>
</evidence>
<dbReference type="GO" id="GO:0009941">
    <property type="term" value="C:chloroplast envelope"/>
    <property type="evidence" value="ECO:0007669"/>
    <property type="project" value="TreeGrafter"/>
</dbReference>
<dbReference type="GO" id="GO:0031408">
    <property type="term" value="P:oxylipin biosynthetic process"/>
    <property type="evidence" value="ECO:0007669"/>
    <property type="project" value="UniProtKB-KW"/>
</dbReference>
<organism evidence="12 13">
    <name type="scientific">Rhododendron griersonianum</name>
    <dbReference type="NCBI Taxonomy" id="479676"/>
    <lineage>
        <taxon>Eukaryota</taxon>
        <taxon>Viridiplantae</taxon>
        <taxon>Streptophyta</taxon>
        <taxon>Embryophyta</taxon>
        <taxon>Tracheophyta</taxon>
        <taxon>Spermatophyta</taxon>
        <taxon>Magnoliopsida</taxon>
        <taxon>eudicotyledons</taxon>
        <taxon>Gunneridae</taxon>
        <taxon>Pentapetalae</taxon>
        <taxon>asterids</taxon>
        <taxon>Ericales</taxon>
        <taxon>Ericaceae</taxon>
        <taxon>Ericoideae</taxon>
        <taxon>Rhodoreae</taxon>
        <taxon>Rhododendron</taxon>
    </lineage>
</organism>
<keyword evidence="6" id="KW-0276">Fatty acid metabolism</keyword>
<dbReference type="Gene3D" id="1.10.630.10">
    <property type="entry name" value="Cytochrome P450"/>
    <property type="match status" value="1"/>
</dbReference>
<proteinExistence type="inferred from homology"/>